<keyword evidence="1" id="KW-1133">Transmembrane helix</keyword>
<proteinExistence type="predicted"/>
<keyword evidence="1" id="KW-0812">Transmembrane</keyword>
<accession>A0A8J6F2B9</accession>
<protein>
    <submittedName>
        <fullName evidence="2">Uncharacterized protein</fullName>
    </submittedName>
</protein>
<comment type="caution">
    <text evidence="2">The sequence shown here is derived from an EMBL/GenBank/DDBJ whole genome shotgun (WGS) entry which is preliminary data.</text>
</comment>
<feature type="transmembrane region" description="Helical" evidence="1">
    <location>
        <begin position="23"/>
        <end position="41"/>
    </location>
</feature>
<evidence type="ECO:0000256" key="1">
    <source>
        <dbReference type="SAM" id="Phobius"/>
    </source>
</evidence>
<evidence type="ECO:0000313" key="3">
    <source>
        <dbReference type="Proteomes" id="UP000770717"/>
    </source>
</evidence>
<sequence length="122" mass="14501">MINIKTTFFCLSLGMPSTRCCPLLVLGFMYLLLILITSLLPELTFKMIAMNEMYLYTHLSLNGKMVMSFFYEFCFKEICCSKCSCYKIKVLCLFLIPLRSYYSDKTIKFENYFRFLFLLLRL</sequence>
<dbReference type="AlphaFoldDB" id="A0A8J6F2B9"/>
<reference evidence="2" key="1">
    <citation type="thesis" date="2020" institute="ProQuest LLC" country="789 East Eisenhower Parkway, Ann Arbor, MI, USA">
        <title>Comparative Genomics and Chromosome Evolution.</title>
        <authorList>
            <person name="Mudd A.B."/>
        </authorList>
    </citation>
    <scope>NUCLEOTIDE SEQUENCE</scope>
    <source>
        <strain evidence="2">HN-11 Male</strain>
        <tissue evidence="2">Kidney and liver</tissue>
    </source>
</reference>
<keyword evidence="3" id="KW-1185">Reference proteome</keyword>
<organism evidence="2 3">
    <name type="scientific">Eleutherodactylus coqui</name>
    <name type="common">Puerto Rican coqui</name>
    <dbReference type="NCBI Taxonomy" id="57060"/>
    <lineage>
        <taxon>Eukaryota</taxon>
        <taxon>Metazoa</taxon>
        <taxon>Chordata</taxon>
        <taxon>Craniata</taxon>
        <taxon>Vertebrata</taxon>
        <taxon>Euteleostomi</taxon>
        <taxon>Amphibia</taxon>
        <taxon>Batrachia</taxon>
        <taxon>Anura</taxon>
        <taxon>Neobatrachia</taxon>
        <taxon>Hyloidea</taxon>
        <taxon>Eleutherodactylidae</taxon>
        <taxon>Eleutherodactylinae</taxon>
        <taxon>Eleutherodactylus</taxon>
        <taxon>Eleutherodactylus</taxon>
    </lineage>
</organism>
<gene>
    <name evidence="2" type="ORF">GDO78_012648</name>
</gene>
<evidence type="ECO:0000313" key="2">
    <source>
        <dbReference type="EMBL" id="KAG9479100.1"/>
    </source>
</evidence>
<keyword evidence="1" id="KW-0472">Membrane</keyword>
<dbReference type="EMBL" id="WNTK01000008">
    <property type="protein sequence ID" value="KAG9479100.1"/>
    <property type="molecule type" value="Genomic_DNA"/>
</dbReference>
<dbReference type="Proteomes" id="UP000770717">
    <property type="component" value="Unassembled WGS sequence"/>
</dbReference>
<name>A0A8J6F2B9_ELECQ</name>